<reference evidence="2" key="1">
    <citation type="submission" date="2021-04" db="EMBL/GenBank/DDBJ databases">
        <authorList>
            <consortium name="Molecular Ecology Group"/>
        </authorList>
    </citation>
    <scope>NUCLEOTIDE SEQUENCE</scope>
</reference>
<evidence type="ECO:0000313" key="3">
    <source>
        <dbReference type="Proteomes" id="UP000678393"/>
    </source>
</evidence>
<comment type="caution">
    <text evidence="2">The sequence shown here is derived from an EMBL/GenBank/DDBJ whole genome shotgun (WGS) entry which is preliminary data.</text>
</comment>
<feature type="non-terminal residue" evidence="2">
    <location>
        <position position="127"/>
    </location>
</feature>
<dbReference type="Proteomes" id="UP000678393">
    <property type="component" value="Unassembled WGS sequence"/>
</dbReference>
<evidence type="ECO:0000313" key="2">
    <source>
        <dbReference type="EMBL" id="CAG5125773.1"/>
    </source>
</evidence>
<name>A0A8S3Z8P4_9EUPU</name>
<sequence>MMEIRGVISLQCLTTVLPMLHLAGSETTGYNVHVAVEHLTPVVGLDYYIPCTLIIDSLSDMEKLYTFNLIFALTNLTCSVSNWQFCETAFSAPQDGSCGCNWKTISSDEHLVYSFYFYIRKVIREHN</sequence>
<dbReference type="AlphaFoldDB" id="A0A8S3Z8P4"/>
<gene>
    <name evidence="2" type="ORF">CUNI_LOCUS11331</name>
</gene>
<proteinExistence type="predicted"/>
<keyword evidence="3" id="KW-1185">Reference proteome</keyword>
<feature type="chain" id="PRO_5035869559" evidence="1">
    <location>
        <begin position="26"/>
        <end position="127"/>
    </location>
</feature>
<accession>A0A8S3Z8P4</accession>
<organism evidence="2 3">
    <name type="scientific">Candidula unifasciata</name>
    <dbReference type="NCBI Taxonomy" id="100452"/>
    <lineage>
        <taxon>Eukaryota</taxon>
        <taxon>Metazoa</taxon>
        <taxon>Spiralia</taxon>
        <taxon>Lophotrochozoa</taxon>
        <taxon>Mollusca</taxon>
        <taxon>Gastropoda</taxon>
        <taxon>Heterobranchia</taxon>
        <taxon>Euthyneura</taxon>
        <taxon>Panpulmonata</taxon>
        <taxon>Eupulmonata</taxon>
        <taxon>Stylommatophora</taxon>
        <taxon>Helicina</taxon>
        <taxon>Helicoidea</taxon>
        <taxon>Geomitridae</taxon>
        <taxon>Candidula</taxon>
    </lineage>
</organism>
<feature type="signal peptide" evidence="1">
    <location>
        <begin position="1"/>
        <end position="25"/>
    </location>
</feature>
<keyword evidence="1" id="KW-0732">Signal</keyword>
<dbReference type="EMBL" id="CAJHNH020002158">
    <property type="protein sequence ID" value="CAG5125773.1"/>
    <property type="molecule type" value="Genomic_DNA"/>
</dbReference>
<evidence type="ECO:0000256" key="1">
    <source>
        <dbReference type="SAM" id="SignalP"/>
    </source>
</evidence>
<protein>
    <submittedName>
        <fullName evidence="2">Uncharacterized protein</fullName>
    </submittedName>
</protein>